<sequence>MQNFRACDCKAQFVATLKRIKIAKNQFGFAVYVTKQYTTHTHPLNEDVWRAYTKNRRVMDPKILELVRQFVAVDSKFGKIHRYVIDNSVKGVTSRDVRSMIRSIQNEVKVESVDERVRHMLDDFNKADPGSVAQRCVNDGNVATCLTFQTVGMRKIFVLFPEILLIDVTHKTNDLRYKLFSFMVMDAYGKGQFVQHAFVDQETSENMENAIEAFQANNSDWSQVEVIMVD</sequence>
<dbReference type="Pfam" id="PF21056">
    <property type="entry name" value="ZSWIM1-3_RNaseH-like"/>
    <property type="match status" value="1"/>
</dbReference>
<dbReference type="AlphaFoldDB" id="A0A080ZB02"/>
<protein>
    <recommendedName>
        <fullName evidence="1">ZSWIM1/3 RNaseH-like domain-containing protein</fullName>
    </recommendedName>
</protein>
<accession>A0A080ZB02</accession>
<evidence type="ECO:0000313" key="2">
    <source>
        <dbReference type="EMBL" id="ETO63813.1"/>
    </source>
</evidence>
<dbReference type="Proteomes" id="UP000028582">
    <property type="component" value="Unassembled WGS sequence"/>
</dbReference>
<dbReference type="EMBL" id="ANJA01003406">
    <property type="protein sequence ID" value="ETO63813.1"/>
    <property type="molecule type" value="Genomic_DNA"/>
</dbReference>
<proteinExistence type="predicted"/>
<organism evidence="2 3">
    <name type="scientific">Phytophthora nicotianae P1976</name>
    <dbReference type="NCBI Taxonomy" id="1317066"/>
    <lineage>
        <taxon>Eukaryota</taxon>
        <taxon>Sar</taxon>
        <taxon>Stramenopiles</taxon>
        <taxon>Oomycota</taxon>
        <taxon>Peronosporomycetes</taxon>
        <taxon>Peronosporales</taxon>
        <taxon>Peronosporaceae</taxon>
        <taxon>Phytophthora</taxon>
    </lineage>
</organism>
<dbReference type="InterPro" id="IPR052579">
    <property type="entry name" value="Zinc_finger_SWIM"/>
</dbReference>
<name>A0A080ZB02_PHYNI</name>
<dbReference type="PANTHER" id="PTHR31569">
    <property type="entry name" value="SWIM-TYPE DOMAIN-CONTAINING PROTEIN"/>
    <property type="match status" value="1"/>
</dbReference>
<dbReference type="PANTHER" id="PTHR31569:SF4">
    <property type="entry name" value="SWIM-TYPE DOMAIN-CONTAINING PROTEIN"/>
    <property type="match status" value="1"/>
</dbReference>
<evidence type="ECO:0000259" key="1">
    <source>
        <dbReference type="Pfam" id="PF21056"/>
    </source>
</evidence>
<evidence type="ECO:0000313" key="3">
    <source>
        <dbReference type="Proteomes" id="UP000028582"/>
    </source>
</evidence>
<feature type="domain" description="ZSWIM1/3 RNaseH-like" evidence="1">
    <location>
        <begin position="123"/>
        <end position="230"/>
    </location>
</feature>
<gene>
    <name evidence="2" type="ORF">F444_18552</name>
</gene>
<comment type="caution">
    <text evidence="2">The sequence shown here is derived from an EMBL/GenBank/DDBJ whole genome shotgun (WGS) entry which is preliminary data.</text>
</comment>
<reference evidence="2 3" key="1">
    <citation type="submission" date="2013-11" db="EMBL/GenBank/DDBJ databases">
        <title>The Genome Sequence of Phytophthora parasitica P1976.</title>
        <authorList>
            <consortium name="The Broad Institute Genomics Platform"/>
            <person name="Russ C."/>
            <person name="Tyler B."/>
            <person name="Panabieres F."/>
            <person name="Shan W."/>
            <person name="Tripathy S."/>
            <person name="Grunwald N."/>
            <person name="Machado M."/>
            <person name="Johnson C.S."/>
            <person name="Walker B."/>
            <person name="Young S."/>
            <person name="Zeng Q."/>
            <person name="Gargeya S."/>
            <person name="Fitzgerald M."/>
            <person name="Haas B."/>
            <person name="Abouelleil A."/>
            <person name="Allen A.W."/>
            <person name="Alvarado L."/>
            <person name="Arachchi H.M."/>
            <person name="Berlin A.M."/>
            <person name="Chapman S.B."/>
            <person name="Gainer-Dewar J."/>
            <person name="Goldberg J."/>
            <person name="Griggs A."/>
            <person name="Gujja S."/>
            <person name="Hansen M."/>
            <person name="Howarth C."/>
            <person name="Imamovic A."/>
            <person name="Ireland A."/>
            <person name="Larimer J."/>
            <person name="McCowan C."/>
            <person name="Murphy C."/>
            <person name="Pearson M."/>
            <person name="Poon T.W."/>
            <person name="Priest M."/>
            <person name="Roberts A."/>
            <person name="Saif S."/>
            <person name="Shea T."/>
            <person name="Sisk P."/>
            <person name="Sykes S."/>
            <person name="Wortman J."/>
            <person name="Nusbaum C."/>
            <person name="Birren B."/>
        </authorList>
    </citation>
    <scope>NUCLEOTIDE SEQUENCE [LARGE SCALE GENOMIC DNA]</scope>
    <source>
        <strain evidence="2 3">P1976</strain>
    </source>
</reference>
<dbReference type="InterPro" id="IPR048324">
    <property type="entry name" value="ZSWIM1-3_RNaseH-like"/>
</dbReference>